<comment type="similarity">
    <text evidence="2 15">Belongs to the cytochrome c oxidase subunit 3 family.</text>
</comment>
<evidence type="ECO:0000256" key="5">
    <source>
        <dbReference type="ARBA" id="ARBA00022475"/>
    </source>
</evidence>
<dbReference type="FunFam" id="1.20.120.80:FF:000001">
    <property type="entry name" value="Cytochrome (Ubi)quinol oxidase subunit III"/>
    <property type="match status" value="1"/>
</dbReference>
<name>A0A1U9KUX8_9PROT</name>
<evidence type="ECO:0000256" key="13">
    <source>
        <dbReference type="ARBA" id="ARBA00032189"/>
    </source>
</evidence>
<dbReference type="CDD" id="cd02863">
    <property type="entry name" value="Ubiquinol_oxidase_III"/>
    <property type="match status" value="1"/>
</dbReference>
<keyword evidence="8" id="KW-0560">Oxidoreductase</keyword>
<dbReference type="Pfam" id="PF00510">
    <property type="entry name" value="COX3"/>
    <property type="match status" value="1"/>
</dbReference>
<dbReference type="InterPro" id="IPR033946">
    <property type="entry name" value="Ubiquinol_oxase_su3_dom"/>
</dbReference>
<evidence type="ECO:0000259" key="18">
    <source>
        <dbReference type="PROSITE" id="PS50253"/>
    </source>
</evidence>
<keyword evidence="6 15" id="KW-0812">Transmembrane</keyword>
<organism evidence="19 20">
    <name type="scientific">Neoasaia chiangmaiensis</name>
    <dbReference type="NCBI Taxonomy" id="320497"/>
    <lineage>
        <taxon>Bacteria</taxon>
        <taxon>Pseudomonadati</taxon>
        <taxon>Pseudomonadota</taxon>
        <taxon>Alphaproteobacteria</taxon>
        <taxon>Acetobacterales</taxon>
        <taxon>Acetobacteraceae</taxon>
        <taxon>Neoasaia</taxon>
    </lineage>
</organism>
<dbReference type="PROSITE" id="PS50253">
    <property type="entry name" value="COX3"/>
    <property type="match status" value="1"/>
</dbReference>
<dbReference type="Proteomes" id="UP000188604">
    <property type="component" value="Chromosome"/>
</dbReference>
<keyword evidence="9 17" id="KW-0472">Membrane</keyword>
<dbReference type="GO" id="GO:0004129">
    <property type="term" value="F:cytochrome-c oxidase activity"/>
    <property type="evidence" value="ECO:0007669"/>
    <property type="project" value="InterPro"/>
</dbReference>
<evidence type="ECO:0000256" key="7">
    <source>
        <dbReference type="ARBA" id="ARBA00022989"/>
    </source>
</evidence>
<evidence type="ECO:0000256" key="10">
    <source>
        <dbReference type="ARBA" id="ARBA00025694"/>
    </source>
</evidence>
<comment type="subcellular location">
    <subcellularLocation>
        <location evidence="1 15">Cell membrane</location>
        <topology evidence="1 15">Multi-pass membrane protein</topology>
    </subcellularLocation>
</comment>
<sequence>MGRGGQDPSRHPGLNLHPHDGEAHEEAEELVFGFWVFLMSDLIIFSMLFATYGTMLDALAGGPGPHQLFELSSAAMETAVLLVSSFTFGMASLAMKYRQSVGQTSFWLAVTLVLGLIFLGLELHDFADMIAKGGTPSRSGWLSACFALIGTHGLHVTTGCLWIAVMLVQLKVFGLDTGVKTRLLRLGLFWHFLDIVWVGIFSVVYLLGLAP</sequence>
<evidence type="ECO:0000256" key="15">
    <source>
        <dbReference type="RuleBase" id="RU003376"/>
    </source>
</evidence>
<feature type="transmembrane region" description="Helical" evidence="17">
    <location>
        <begin position="105"/>
        <end position="121"/>
    </location>
</feature>
<dbReference type="InterPro" id="IPR024791">
    <property type="entry name" value="Cyt_c/ubiquinol_Oxase_su3"/>
</dbReference>
<dbReference type="GO" id="GO:0019646">
    <property type="term" value="P:aerobic electron transport chain"/>
    <property type="evidence" value="ECO:0007669"/>
    <property type="project" value="InterPro"/>
</dbReference>
<dbReference type="GO" id="GO:0005886">
    <property type="term" value="C:plasma membrane"/>
    <property type="evidence" value="ECO:0007669"/>
    <property type="project" value="UniProtKB-SubCell"/>
</dbReference>
<dbReference type="SUPFAM" id="SSF81452">
    <property type="entry name" value="Cytochrome c oxidase subunit III-like"/>
    <property type="match status" value="1"/>
</dbReference>
<evidence type="ECO:0000256" key="9">
    <source>
        <dbReference type="ARBA" id="ARBA00023136"/>
    </source>
</evidence>
<evidence type="ECO:0000256" key="17">
    <source>
        <dbReference type="SAM" id="Phobius"/>
    </source>
</evidence>
<gene>
    <name evidence="19" type="ORF">A0U93_13830</name>
</gene>
<dbReference type="InterPro" id="IPR035973">
    <property type="entry name" value="Cyt_c_oxidase_su3-like_sf"/>
</dbReference>
<evidence type="ECO:0000256" key="11">
    <source>
        <dbReference type="ARBA" id="ARBA00030072"/>
    </source>
</evidence>
<evidence type="ECO:0000313" key="20">
    <source>
        <dbReference type="Proteomes" id="UP000188604"/>
    </source>
</evidence>
<feature type="transmembrane region" description="Helical" evidence="17">
    <location>
        <begin position="72"/>
        <end position="93"/>
    </location>
</feature>
<evidence type="ECO:0000256" key="3">
    <source>
        <dbReference type="ARBA" id="ARBA00011700"/>
    </source>
</evidence>
<feature type="domain" description="Heme-copper oxidase subunit III family profile" evidence="18">
    <location>
        <begin position="30"/>
        <end position="209"/>
    </location>
</feature>
<evidence type="ECO:0000256" key="16">
    <source>
        <dbReference type="SAM" id="MobiDB-lite"/>
    </source>
</evidence>
<evidence type="ECO:0000313" key="19">
    <source>
        <dbReference type="EMBL" id="AQS89549.1"/>
    </source>
</evidence>
<comment type="subunit">
    <text evidence="3">Heterooctamer of two A chains, two B chains, two C chains and two D chains.</text>
</comment>
<feature type="transmembrane region" description="Helical" evidence="17">
    <location>
        <begin position="30"/>
        <end position="52"/>
    </location>
</feature>
<evidence type="ECO:0000256" key="2">
    <source>
        <dbReference type="ARBA" id="ARBA00010581"/>
    </source>
</evidence>
<dbReference type="STRING" id="320497.A0U93_13830"/>
<evidence type="ECO:0000256" key="12">
    <source>
        <dbReference type="ARBA" id="ARBA00031884"/>
    </source>
</evidence>
<keyword evidence="5" id="KW-1003">Cell membrane</keyword>
<evidence type="ECO:0000256" key="6">
    <source>
        <dbReference type="ARBA" id="ARBA00022692"/>
    </source>
</evidence>
<dbReference type="KEGG" id="nch:A0U93_13830"/>
<keyword evidence="20" id="KW-1185">Reference proteome</keyword>
<dbReference type="PANTHER" id="PTHR11403:SF2">
    <property type="entry name" value="CYTOCHROME BO(3) UBIQUINOL OXIDASE SUBUNIT 3"/>
    <property type="match status" value="1"/>
</dbReference>
<proteinExistence type="inferred from homology"/>
<reference evidence="19 20" key="1">
    <citation type="submission" date="2016-03" db="EMBL/GenBank/DDBJ databases">
        <title>Acetic acid bacteria sequencing.</title>
        <authorList>
            <person name="Brandt J."/>
            <person name="Jakob F."/>
            <person name="Vogel R.F."/>
        </authorList>
    </citation>
    <scope>NUCLEOTIDE SEQUENCE [LARGE SCALE GENOMIC DNA]</scope>
    <source>
        <strain evidence="19 20">NBRC 101099</strain>
    </source>
</reference>
<protein>
    <recommendedName>
        <fullName evidence="4">Cytochrome bo(3) ubiquinol oxidase subunit 3</fullName>
    </recommendedName>
    <alternativeName>
        <fullName evidence="13">Cytochrome o ubiquinol oxidase subunit 3</fullName>
    </alternativeName>
    <alternativeName>
        <fullName evidence="11">Oxidase bo(3) subunit 3</fullName>
    </alternativeName>
    <alternativeName>
        <fullName evidence="14">Ubiquinol oxidase polypeptide III</fullName>
    </alternativeName>
    <alternativeName>
        <fullName evidence="12">Ubiquinol oxidase subunit 3</fullName>
    </alternativeName>
</protein>
<feature type="region of interest" description="Disordered" evidence="16">
    <location>
        <begin position="1"/>
        <end position="20"/>
    </location>
</feature>
<evidence type="ECO:0000256" key="14">
    <source>
        <dbReference type="ARBA" id="ARBA00032717"/>
    </source>
</evidence>
<comment type="function">
    <text evidence="10">Cytochrome bo(3) ubiquinol terminal oxidase is the component of the aerobic respiratory chain of E.coli that predominates when cells are grown at high aeration. Has proton pump activity across the membrane in addition to electron transfer, pumping 2 protons/electron.</text>
</comment>
<feature type="transmembrane region" description="Helical" evidence="17">
    <location>
        <begin position="141"/>
        <end position="168"/>
    </location>
</feature>
<dbReference type="InterPro" id="IPR000298">
    <property type="entry name" value="Cyt_c_oxidase-like_su3"/>
</dbReference>
<dbReference type="InterPro" id="IPR013833">
    <property type="entry name" value="Cyt_c_oxidase_su3_a-hlx"/>
</dbReference>
<accession>A0A1U9KUX8</accession>
<evidence type="ECO:0000256" key="1">
    <source>
        <dbReference type="ARBA" id="ARBA00004651"/>
    </source>
</evidence>
<dbReference type="PANTHER" id="PTHR11403">
    <property type="entry name" value="CYTOCHROME C OXIDASE SUBUNIT III"/>
    <property type="match status" value="1"/>
</dbReference>
<dbReference type="GO" id="GO:0016491">
    <property type="term" value="F:oxidoreductase activity"/>
    <property type="evidence" value="ECO:0007669"/>
    <property type="project" value="UniProtKB-KW"/>
</dbReference>
<dbReference type="EMBL" id="CP014691">
    <property type="protein sequence ID" value="AQS89549.1"/>
    <property type="molecule type" value="Genomic_DNA"/>
</dbReference>
<feature type="transmembrane region" description="Helical" evidence="17">
    <location>
        <begin position="188"/>
        <end position="208"/>
    </location>
</feature>
<dbReference type="Gene3D" id="1.20.120.80">
    <property type="entry name" value="Cytochrome c oxidase, subunit III, four-helix bundle"/>
    <property type="match status" value="1"/>
</dbReference>
<evidence type="ECO:0000256" key="8">
    <source>
        <dbReference type="ARBA" id="ARBA00023002"/>
    </source>
</evidence>
<keyword evidence="7 17" id="KW-1133">Transmembrane helix</keyword>
<dbReference type="AlphaFoldDB" id="A0A1U9KUX8"/>
<evidence type="ECO:0000256" key="4">
    <source>
        <dbReference type="ARBA" id="ARBA00014687"/>
    </source>
</evidence>